<evidence type="ECO:0008006" key="3">
    <source>
        <dbReference type="Google" id="ProtNLM"/>
    </source>
</evidence>
<accession>A0ABX4FB92</accession>
<proteinExistence type="predicted"/>
<dbReference type="Proteomes" id="UP000216524">
    <property type="component" value="Unassembled WGS sequence"/>
</dbReference>
<gene>
    <name evidence="1" type="ORF">CAL23_16635</name>
</gene>
<dbReference type="Pfam" id="PF15931">
    <property type="entry name" value="DUF4747"/>
    <property type="match status" value="1"/>
</dbReference>
<dbReference type="RefSeq" id="WP_094830019.1">
    <property type="nucleotide sequence ID" value="NZ_NEVV01000005.1"/>
</dbReference>
<protein>
    <recommendedName>
        <fullName evidence="3">DUF4747 domain-containing protein</fullName>
    </recommendedName>
</protein>
<dbReference type="EMBL" id="NEVV01000005">
    <property type="protein sequence ID" value="OZI75542.1"/>
    <property type="molecule type" value="Genomic_DNA"/>
</dbReference>
<comment type="caution">
    <text evidence="1">The sequence shown here is derived from an EMBL/GenBank/DDBJ whole genome shotgun (WGS) entry which is preliminary data.</text>
</comment>
<organism evidence="1 2">
    <name type="scientific">Bordetella genomosp. 6</name>
    <dbReference type="NCBI Taxonomy" id="463024"/>
    <lineage>
        <taxon>Bacteria</taxon>
        <taxon>Pseudomonadati</taxon>
        <taxon>Pseudomonadota</taxon>
        <taxon>Betaproteobacteria</taxon>
        <taxon>Burkholderiales</taxon>
        <taxon>Alcaligenaceae</taxon>
        <taxon>Bordetella</taxon>
    </lineage>
</organism>
<reference evidence="1 2" key="1">
    <citation type="submission" date="2017-05" db="EMBL/GenBank/DDBJ databases">
        <title>Complete and WGS of Bordetella genogroups.</title>
        <authorList>
            <person name="Spilker T."/>
            <person name="Lipuma J."/>
        </authorList>
    </citation>
    <scope>NUCLEOTIDE SEQUENCE [LARGE SCALE GENOMIC DNA]</scope>
    <source>
        <strain evidence="1 2">AU3139</strain>
    </source>
</reference>
<keyword evidence="2" id="KW-1185">Reference proteome</keyword>
<dbReference type="InterPro" id="IPR031832">
    <property type="entry name" value="DUF4747"/>
</dbReference>
<evidence type="ECO:0000313" key="1">
    <source>
        <dbReference type="EMBL" id="OZI75542.1"/>
    </source>
</evidence>
<sequence length="314" mass="35478">MAESKGMGRRVAKLKKERGRKRVIRIAAVNITMHPHDETSYVRLLADARRSRTAIPLHGKTQGRVGAFAPLDMDDSEGPHYGEFHRYINLNVDGRWYDTNAGKQAEADDVKKVSIPAHLKPEYEAYRFVFYPELHRLFFETKAPGVTPLSPSHVKKLLDGLFLTPRLFEKYGKVEVTVEPEADTVTKILAIPVLRRLRIEVNRPNTDDFSAVERDVYDRLEAETAESIQETLVAQKGASLTPTQKTKHLCAVAASNGEVIGEGRAANGRAIRVSTSDYPWVEPVEYLTSVDDGRYTFLRKAEEMFAALKERIRK</sequence>
<evidence type="ECO:0000313" key="2">
    <source>
        <dbReference type="Proteomes" id="UP000216524"/>
    </source>
</evidence>
<name>A0ABX4FB92_9BORD</name>